<reference evidence="1 2" key="1">
    <citation type="submission" date="2015-01" db="EMBL/GenBank/DDBJ databases">
        <title>Evolution of Trichinella species and genotypes.</title>
        <authorList>
            <person name="Korhonen P.K."/>
            <person name="Edoardo P."/>
            <person name="Giuseppe L.R."/>
            <person name="Gasser R.B."/>
        </authorList>
    </citation>
    <scope>NUCLEOTIDE SEQUENCE [LARGE SCALE GENOMIC DNA]</scope>
    <source>
        <strain evidence="1">ISS176</strain>
    </source>
</reference>
<comment type="caution">
    <text evidence="1">The sequence shown here is derived from an EMBL/GenBank/DDBJ whole genome shotgun (WGS) entry which is preliminary data.</text>
</comment>
<dbReference type="Proteomes" id="UP000054826">
    <property type="component" value="Unassembled WGS sequence"/>
</dbReference>
<evidence type="ECO:0000313" key="2">
    <source>
        <dbReference type="Proteomes" id="UP000054826"/>
    </source>
</evidence>
<sequence>MYTLCLKRISSVWRNGVEMAECTSTGENQSYRRQSIAITRPLIIIHYRGSSQAQISADEENATKLTIKEY</sequence>
<protein>
    <submittedName>
        <fullName evidence="1">Uncharacterized protein</fullName>
    </submittedName>
</protein>
<organism evidence="1 2">
    <name type="scientific">Trichinella pseudospiralis</name>
    <name type="common">Parasitic roundworm</name>
    <dbReference type="NCBI Taxonomy" id="6337"/>
    <lineage>
        <taxon>Eukaryota</taxon>
        <taxon>Metazoa</taxon>
        <taxon>Ecdysozoa</taxon>
        <taxon>Nematoda</taxon>
        <taxon>Enoplea</taxon>
        <taxon>Dorylaimia</taxon>
        <taxon>Trichinellida</taxon>
        <taxon>Trichinellidae</taxon>
        <taxon>Trichinella</taxon>
    </lineage>
</organism>
<gene>
    <name evidence="1" type="ORF">T4C_1153</name>
</gene>
<name>A0A0V1K4U8_TRIPS</name>
<proteinExistence type="predicted"/>
<evidence type="ECO:0000313" key="1">
    <source>
        <dbReference type="EMBL" id="KRZ42270.1"/>
    </source>
</evidence>
<accession>A0A0V1K4U8</accession>
<dbReference type="EMBL" id="JYDV01000015">
    <property type="protein sequence ID" value="KRZ42270.1"/>
    <property type="molecule type" value="Genomic_DNA"/>
</dbReference>
<dbReference type="AlphaFoldDB" id="A0A0V1K4U8"/>